<keyword evidence="2" id="KW-0472">Membrane</keyword>
<sequence length="464" mass="53559">MPTRNPRGSLIKRRERTPSTSATDSDSDSDVNTYRLPLQPHGSWLADFQVTQTMWLGLSLLSLFLTWAYVIPYIDGRLRHGKQMRSAYNAKIITPSSVSAIPLLYKNITYNATRKEGDIFRGRLDTFLGNTLLTFNRFINEMLDYPQGRQFLKLFEDVQADADKLYHEYMIYYDLVRRHVEDAMILTNAVVEDLTELTSDVRPIRTSNFRQWISHPYWGSISKQPVRSKLIRKLFIEYLRGLRDGYMLPQSNVYLGKSVGLRKVIEIGQSFLPELGAANDTSRALRSAVEFCIYKVLTDQNLTNPDFVPRSEILKMLPFLQRSNKKSDKGHSNDTVGYMTYWLDNKSAAGEHVREVEMSNSVHRFQRNLIDISEQVTKIIDDCLDERSGIQEVSSTICYIDAIEKGLKELAFSHNFQSIYPGHPNCPRAIWEVNKCIWKRDARGPLKGLNHCGHLERLIKEKVY</sequence>
<keyword evidence="4" id="KW-1185">Reference proteome</keyword>
<gene>
    <name evidence="3" type="ORF">BPOR_0625g00010</name>
</gene>
<organism evidence="3 4">
    <name type="scientific">Botrytis porri</name>
    <dbReference type="NCBI Taxonomy" id="87229"/>
    <lineage>
        <taxon>Eukaryota</taxon>
        <taxon>Fungi</taxon>
        <taxon>Dikarya</taxon>
        <taxon>Ascomycota</taxon>
        <taxon>Pezizomycotina</taxon>
        <taxon>Leotiomycetes</taxon>
        <taxon>Helotiales</taxon>
        <taxon>Sclerotiniaceae</taxon>
        <taxon>Botrytis</taxon>
    </lineage>
</organism>
<accession>A0A4Z1KDU8</accession>
<evidence type="ECO:0000256" key="2">
    <source>
        <dbReference type="SAM" id="Phobius"/>
    </source>
</evidence>
<protein>
    <submittedName>
        <fullName evidence="3">Uncharacterized protein</fullName>
    </submittedName>
</protein>
<dbReference type="OrthoDB" id="3549316at2759"/>
<evidence type="ECO:0000313" key="3">
    <source>
        <dbReference type="EMBL" id="TGO83568.1"/>
    </source>
</evidence>
<keyword evidence="2" id="KW-0812">Transmembrane</keyword>
<dbReference type="EMBL" id="PQXO01000624">
    <property type="protein sequence ID" value="TGO83568.1"/>
    <property type="molecule type" value="Genomic_DNA"/>
</dbReference>
<proteinExistence type="predicted"/>
<dbReference type="Proteomes" id="UP000297280">
    <property type="component" value="Unassembled WGS sequence"/>
</dbReference>
<evidence type="ECO:0000313" key="4">
    <source>
        <dbReference type="Proteomes" id="UP000297280"/>
    </source>
</evidence>
<keyword evidence="2" id="KW-1133">Transmembrane helix</keyword>
<dbReference type="AlphaFoldDB" id="A0A4Z1KDU8"/>
<comment type="caution">
    <text evidence="3">The sequence shown here is derived from an EMBL/GenBank/DDBJ whole genome shotgun (WGS) entry which is preliminary data.</text>
</comment>
<feature type="transmembrane region" description="Helical" evidence="2">
    <location>
        <begin position="54"/>
        <end position="74"/>
    </location>
</feature>
<feature type="region of interest" description="Disordered" evidence="1">
    <location>
        <begin position="1"/>
        <end position="32"/>
    </location>
</feature>
<reference evidence="3 4" key="1">
    <citation type="submission" date="2017-12" db="EMBL/GenBank/DDBJ databases">
        <title>Comparative genomics of Botrytis spp.</title>
        <authorList>
            <person name="Valero-Jimenez C.A."/>
            <person name="Tapia P."/>
            <person name="Veloso J."/>
            <person name="Silva-Moreno E."/>
            <person name="Staats M."/>
            <person name="Valdes J.H."/>
            <person name="Van Kan J.A.L."/>
        </authorList>
    </citation>
    <scope>NUCLEOTIDE SEQUENCE [LARGE SCALE GENOMIC DNA]</scope>
    <source>
        <strain evidence="3 4">MUCL3349</strain>
    </source>
</reference>
<name>A0A4Z1KDU8_9HELO</name>
<evidence type="ECO:0000256" key="1">
    <source>
        <dbReference type="SAM" id="MobiDB-lite"/>
    </source>
</evidence>